<dbReference type="Gene3D" id="2.160.20.10">
    <property type="entry name" value="Single-stranded right-handed beta-helix, Pectin lyase-like"/>
    <property type="match status" value="1"/>
</dbReference>
<evidence type="ECO:0000256" key="3">
    <source>
        <dbReference type="ARBA" id="ARBA00022729"/>
    </source>
</evidence>
<comment type="caution">
    <text evidence="6">The sequence shown here is derived from an EMBL/GenBank/DDBJ whole genome shotgun (WGS) entry which is preliminary data.</text>
</comment>
<evidence type="ECO:0000259" key="5">
    <source>
        <dbReference type="Pfam" id="PF07602"/>
    </source>
</evidence>
<evidence type="ECO:0000256" key="4">
    <source>
        <dbReference type="SAM" id="SignalP"/>
    </source>
</evidence>
<evidence type="ECO:0000313" key="7">
    <source>
        <dbReference type="Proteomes" id="UP000664052"/>
    </source>
</evidence>
<dbReference type="InterPro" id="IPR013320">
    <property type="entry name" value="ConA-like_dom_sf"/>
</dbReference>
<sequence length="557" mass="58897">MNRSAILSLRPGRVLAALALLPFLASAAPLYVSPSGSDSNAGTSASAPLKTLQAALDKATAGTTINLAAGTYRERPTTKRAGTATAPITIKGPETGKARSGRYKAVLFGTGRIFNIDHSHYVLEGFTIDGQEKLLNASWPTSLSGVSAFKDANTGVVADGRLIYIGSSETSRDITGVVIRDMFLNGAGGECIRMRSNAHHNEIANSVIQWCGLYAKSSSDGYRYHNGEGVYIGTSPKSTDQPMYANDTSSFNNVRDNTIHTYGSECLNVKENAHDNTFARNDCRYNDEPLEYLGSLVELRGHHNVLDSNVLAVSRSYALKMKSDSDAYDLGGNSATNNTFQQATGAFIRNDNDAAQATFCGNTFDTTAPVVTGTSVGTPTAPCAGPGPDNFESYTSFPAGGWTNASGNGTWAIVTDGTKAARQQSTSSATYIVTGGQATWANYSYSARVKTGSTSIRNGLVARYVDGNNFYFLVLHNGNLVLNKKVAGSTTTLQTVPFTASTSTFYTLTLTVSGTSLQGFVDGVLRVQGTDTSLTAGKPGFYATGVATYDDVRVTSP</sequence>
<keyword evidence="3 4" id="KW-0732">Signal</keyword>
<proteinExistence type="predicted"/>
<dbReference type="InterPro" id="IPR011050">
    <property type="entry name" value="Pectin_lyase_fold/virulence"/>
</dbReference>
<dbReference type="Pfam" id="PF07602">
    <property type="entry name" value="DUF1565"/>
    <property type="match status" value="1"/>
</dbReference>
<dbReference type="Gene3D" id="2.60.120.560">
    <property type="entry name" value="Exo-inulinase, domain 1"/>
    <property type="match status" value="1"/>
</dbReference>
<dbReference type="RefSeq" id="WP_207048388.1">
    <property type="nucleotide sequence ID" value="NZ_JAFIMU010000002.1"/>
</dbReference>
<dbReference type="PANTHER" id="PTHR40088:SF2">
    <property type="entry name" value="SECRETED SUGAR HYDROLASE"/>
    <property type="match status" value="1"/>
</dbReference>
<comment type="subcellular location">
    <subcellularLocation>
        <location evidence="1">Secreted</location>
    </subcellularLocation>
</comment>
<organism evidence="6 7">
    <name type="scientific">Corallococcus macrosporus</name>
    <dbReference type="NCBI Taxonomy" id="35"/>
    <lineage>
        <taxon>Bacteria</taxon>
        <taxon>Pseudomonadati</taxon>
        <taxon>Myxococcota</taxon>
        <taxon>Myxococcia</taxon>
        <taxon>Myxococcales</taxon>
        <taxon>Cystobacterineae</taxon>
        <taxon>Myxococcaceae</taxon>
        <taxon>Corallococcus</taxon>
    </lineage>
</organism>
<accession>A0ABS3D4H9</accession>
<dbReference type="InterPro" id="IPR012334">
    <property type="entry name" value="Pectin_lyas_fold"/>
</dbReference>
<evidence type="ECO:0000256" key="1">
    <source>
        <dbReference type="ARBA" id="ARBA00004613"/>
    </source>
</evidence>
<name>A0ABS3D4H9_9BACT</name>
<reference evidence="6 7" key="1">
    <citation type="submission" date="2021-02" db="EMBL/GenBank/DDBJ databases">
        <title>De Novo genome assembly of isolated myxobacteria.</title>
        <authorList>
            <person name="Stevens D.C."/>
        </authorList>
    </citation>
    <scope>NUCLEOTIDE SEQUENCE [LARGE SCALE GENOMIC DNA]</scope>
    <source>
        <strain evidence="6 7">ATCC 29039</strain>
    </source>
</reference>
<evidence type="ECO:0000256" key="2">
    <source>
        <dbReference type="ARBA" id="ARBA00022525"/>
    </source>
</evidence>
<dbReference type="InterPro" id="IPR052052">
    <property type="entry name" value="Polysaccharide_Lyase_9"/>
</dbReference>
<dbReference type="Proteomes" id="UP000664052">
    <property type="component" value="Unassembled WGS sequence"/>
</dbReference>
<dbReference type="EMBL" id="JAFIMU010000002">
    <property type="protein sequence ID" value="MBN8226539.1"/>
    <property type="molecule type" value="Genomic_DNA"/>
</dbReference>
<gene>
    <name evidence="6" type="ORF">JYK02_03345</name>
</gene>
<protein>
    <submittedName>
        <fullName evidence="6">DUF1565 domain-containing protein</fullName>
    </submittedName>
</protein>
<dbReference type="SUPFAM" id="SSF51126">
    <property type="entry name" value="Pectin lyase-like"/>
    <property type="match status" value="1"/>
</dbReference>
<dbReference type="SUPFAM" id="SSF49899">
    <property type="entry name" value="Concanavalin A-like lectins/glucanases"/>
    <property type="match status" value="1"/>
</dbReference>
<keyword evidence="2" id="KW-0964">Secreted</keyword>
<feature type="domain" description="DUF1565" evidence="5">
    <location>
        <begin position="35"/>
        <end position="101"/>
    </location>
</feature>
<feature type="chain" id="PRO_5047015159" evidence="4">
    <location>
        <begin position="28"/>
        <end position="557"/>
    </location>
</feature>
<feature type="signal peptide" evidence="4">
    <location>
        <begin position="1"/>
        <end position="27"/>
    </location>
</feature>
<keyword evidence="7" id="KW-1185">Reference proteome</keyword>
<evidence type="ECO:0000313" key="6">
    <source>
        <dbReference type="EMBL" id="MBN8226539.1"/>
    </source>
</evidence>
<dbReference type="PANTHER" id="PTHR40088">
    <property type="entry name" value="PECTATE LYASE (EUROFUNG)"/>
    <property type="match status" value="1"/>
</dbReference>
<dbReference type="InterPro" id="IPR011459">
    <property type="entry name" value="DUF1565"/>
</dbReference>